<dbReference type="Proteomes" id="UP001189624">
    <property type="component" value="Chromosome 2"/>
</dbReference>
<keyword evidence="8" id="KW-0175">Coiled coil</keyword>
<name>A0AA86S5F9_9FABA</name>
<evidence type="ECO:0000256" key="4">
    <source>
        <dbReference type="ARBA" id="ARBA00022502"/>
    </source>
</evidence>
<comment type="pathway">
    <text evidence="2">Glycolipid biosynthesis; glycosylphosphatidylinositol-anchor biosynthesis.</text>
</comment>
<keyword evidence="6 10" id="KW-1133">Transmembrane helix</keyword>
<reference evidence="11" key="1">
    <citation type="submission" date="2023-10" db="EMBL/GenBank/DDBJ databases">
        <authorList>
            <person name="Domelevo Entfellner J.-B."/>
        </authorList>
    </citation>
    <scope>NUCLEOTIDE SEQUENCE</scope>
</reference>
<feature type="compositionally biased region" description="Basic and acidic residues" evidence="9">
    <location>
        <begin position="437"/>
        <end position="453"/>
    </location>
</feature>
<accession>A0AA86S5F9</accession>
<proteinExistence type="inferred from homology"/>
<evidence type="ECO:0000256" key="2">
    <source>
        <dbReference type="ARBA" id="ARBA00004687"/>
    </source>
</evidence>
<dbReference type="PANTHER" id="PTHR35468:SF1">
    <property type="entry name" value="MYOSIN-LIKE PROTEIN"/>
    <property type="match status" value="1"/>
</dbReference>
<evidence type="ECO:0000256" key="5">
    <source>
        <dbReference type="ARBA" id="ARBA00022692"/>
    </source>
</evidence>
<evidence type="ECO:0000313" key="11">
    <source>
        <dbReference type="EMBL" id="CAJ1934036.1"/>
    </source>
</evidence>
<keyword evidence="7 10" id="KW-0472">Membrane</keyword>
<feature type="transmembrane region" description="Helical" evidence="10">
    <location>
        <begin position="665"/>
        <end position="683"/>
    </location>
</feature>
<dbReference type="GO" id="GO:0006506">
    <property type="term" value="P:GPI anchor biosynthetic process"/>
    <property type="evidence" value="ECO:0007669"/>
    <property type="project" value="UniProtKB-KW"/>
</dbReference>
<keyword evidence="5 10" id="KW-0812">Transmembrane</keyword>
<sequence length="819" mass="93379">MATAASRRPTWRHHPPPPPTPRILHFPRRRPSFRRDVKGNTSNRLGTLIDRERRARPPIVLLDNSVGSEGERRRERVGSPKGWALEEEKWKFQAEMLRAECNLLRMEKEIAVKKLQRTRVKMETTLRSALHTLVSGRIKICEGKNVDMVLDEEIHELTEKLQRLQKRSKVKDLGARKNKNFDKQVSVLQTRLEKIGGSSEEIYLREFQEMENISLSIKRCSRIDESIVASGKLNVEILRRKMEGLSKGILLQRMEEEYNSLLSTASSSLASSASTSKRVEFQDSSSTRVPHQEKLSCEGNPCSGHCKTVVRRIVEQVRAETEQWSQMQEMLGQVREEMEELQASRDFWEDRARHSDSDIQSLHNAVQEWKEKALSSESERKELEAELSMVRGDLERLRKEQNAVKGTKCLSIPVDTQNELEKRIVICCSKKNNNFKENSKHNDDVLRSGERKAQGASSGGFLAPKRSPLRDIGNSPLLMRQNGKAVFPLRCHLSSDAEKIHHFDTTGPSEIKELVAMDPRLANNYSSPRPRWRKVAYGGMQPGYDDNHTDESFLEGMVMNASVVKRDMLKVMLDSVSISEYLCIVALVVLVWTCTLTSTIDENSLLLIDVSLLVSGFLILLFTQEMLSLSLLLHYVLNISFFITVLYVLAPIYQTLTRSISSDSIWAVAASLLVLHLFLHDYSESTVKAPGVLKNPALTSCISVNASVVASVFIASRLPSRLHVFGIMLFSLQVFLFAPLVTYCIKKYSFRVHLCFSISLMVMTLSFVYMLHRLLFVVLLSLLVFVNVVCPYWLIRIQEYKFEINGPWDEAKLCFDITD</sequence>
<dbReference type="Gramene" id="rna-AYBTSS11_LOCUS6690">
    <property type="protein sequence ID" value="CAJ1934036.1"/>
    <property type="gene ID" value="gene-AYBTSS11_LOCUS6690"/>
</dbReference>
<protein>
    <submittedName>
        <fullName evidence="11">Uncharacterized protein</fullName>
    </submittedName>
</protein>
<comment type="subcellular location">
    <subcellularLocation>
        <location evidence="1">Membrane</location>
        <topology evidence="1">Multi-pass membrane protein</topology>
    </subcellularLocation>
</comment>
<feature type="transmembrane region" description="Helical" evidence="10">
    <location>
        <begin position="571"/>
        <end position="592"/>
    </location>
</feature>
<dbReference type="PANTHER" id="PTHR35468">
    <property type="entry name" value="MYOSIN-LIKE PROTEIN"/>
    <property type="match status" value="1"/>
</dbReference>
<dbReference type="Pfam" id="PF06432">
    <property type="entry name" value="GPI2"/>
    <property type="match status" value="1"/>
</dbReference>
<evidence type="ECO:0000256" key="3">
    <source>
        <dbReference type="ARBA" id="ARBA00008321"/>
    </source>
</evidence>
<evidence type="ECO:0000256" key="9">
    <source>
        <dbReference type="SAM" id="MobiDB-lite"/>
    </source>
</evidence>
<organism evidence="11 12">
    <name type="scientific">Sphenostylis stenocarpa</name>
    <dbReference type="NCBI Taxonomy" id="92480"/>
    <lineage>
        <taxon>Eukaryota</taxon>
        <taxon>Viridiplantae</taxon>
        <taxon>Streptophyta</taxon>
        <taxon>Embryophyta</taxon>
        <taxon>Tracheophyta</taxon>
        <taxon>Spermatophyta</taxon>
        <taxon>Magnoliopsida</taxon>
        <taxon>eudicotyledons</taxon>
        <taxon>Gunneridae</taxon>
        <taxon>Pentapetalae</taxon>
        <taxon>rosids</taxon>
        <taxon>fabids</taxon>
        <taxon>Fabales</taxon>
        <taxon>Fabaceae</taxon>
        <taxon>Papilionoideae</taxon>
        <taxon>50 kb inversion clade</taxon>
        <taxon>NPAAA clade</taxon>
        <taxon>indigoferoid/millettioid clade</taxon>
        <taxon>Phaseoleae</taxon>
        <taxon>Sphenostylis</taxon>
    </lineage>
</organism>
<keyword evidence="12" id="KW-1185">Reference proteome</keyword>
<feature type="region of interest" description="Disordered" evidence="9">
    <location>
        <begin position="437"/>
        <end position="467"/>
    </location>
</feature>
<evidence type="ECO:0000256" key="6">
    <source>
        <dbReference type="ARBA" id="ARBA00022989"/>
    </source>
</evidence>
<feature type="region of interest" description="Disordered" evidence="9">
    <location>
        <begin position="1"/>
        <end position="41"/>
    </location>
</feature>
<dbReference type="AlphaFoldDB" id="A0AA86S5F9"/>
<feature type="transmembrane region" description="Helical" evidence="10">
    <location>
        <begin position="635"/>
        <end position="653"/>
    </location>
</feature>
<evidence type="ECO:0000256" key="1">
    <source>
        <dbReference type="ARBA" id="ARBA00004141"/>
    </source>
</evidence>
<dbReference type="InterPro" id="IPR009450">
    <property type="entry name" value="Plno_GlcNAc_GPI2"/>
</dbReference>
<gene>
    <name evidence="11" type="ORF">AYBTSS11_LOCUS6690</name>
</gene>
<feature type="transmembrane region" description="Helical" evidence="10">
    <location>
        <begin position="775"/>
        <end position="795"/>
    </location>
</feature>
<dbReference type="EMBL" id="OY731399">
    <property type="protein sequence ID" value="CAJ1934036.1"/>
    <property type="molecule type" value="Genomic_DNA"/>
</dbReference>
<feature type="transmembrane region" description="Helical" evidence="10">
    <location>
        <begin position="752"/>
        <end position="769"/>
    </location>
</feature>
<evidence type="ECO:0000256" key="8">
    <source>
        <dbReference type="SAM" id="Coils"/>
    </source>
</evidence>
<feature type="transmembrane region" description="Helical" evidence="10">
    <location>
        <begin position="722"/>
        <end position="745"/>
    </location>
</feature>
<evidence type="ECO:0000256" key="7">
    <source>
        <dbReference type="ARBA" id="ARBA00023136"/>
    </source>
</evidence>
<comment type="similarity">
    <text evidence="3">Belongs to the PIGC family.</text>
</comment>
<feature type="coiled-coil region" evidence="8">
    <location>
        <begin position="331"/>
        <end position="400"/>
    </location>
</feature>
<dbReference type="GO" id="GO:0016020">
    <property type="term" value="C:membrane"/>
    <property type="evidence" value="ECO:0007669"/>
    <property type="project" value="UniProtKB-SubCell"/>
</dbReference>
<feature type="region of interest" description="Disordered" evidence="9">
    <location>
        <begin position="273"/>
        <end position="294"/>
    </location>
</feature>
<feature type="transmembrane region" description="Helical" evidence="10">
    <location>
        <begin position="604"/>
        <end position="623"/>
    </location>
</feature>
<evidence type="ECO:0000313" key="12">
    <source>
        <dbReference type="Proteomes" id="UP001189624"/>
    </source>
</evidence>
<keyword evidence="4" id="KW-0337">GPI-anchor biosynthesis</keyword>
<evidence type="ECO:0000256" key="10">
    <source>
        <dbReference type="SAM" id="Phobius"/>
    </source>
</evidence>